<dbReference type="Proteomes" id="UP000008305">
    <property type="component" value="Chromosome"/>
</dbReference>
<evidence type="ECO:0000313" key="3">
    <source>
        <dbReference type="Proteomes" id="UP000008305"/>
    </source>
</evidence>
<dbReference type="KEGG" id="cpm:G5S_1026"/>
<protein>
    <submittedName>
        <fullName evidence="2">Uncharacterized protein</fullName>
    </submittedName>
</protein>
<evidence type="ECO:0000256" key="1">
    <source>
        <dbReference type="SAM" id="MobiDB-lite"/>
    </source>
</evidence>
<reference evidence="2 3" key="1">
    <citation type="journal article" date="2011" name="J. Bacteriol.">
        <title>Genome sequence of the obligate intracellular animal pathogen Chlamydia pecorum E58.</title>
        <authorList>
            <person name="Mojica S."/>
            <person name="Huot Creasy H."/>
            <person name="Daugherty S."/>
            <person name="Read T.D."/>
            <person name="Kim T."/>
            <person name="Kaltenboeck B."/>
            <person name="Bavoil P."/>
            <person name="Myers G.S."/>
        </authorList>
    </citation>
    <scope>NUCLEOTIDE SEQUENCE [LARGE SCALE GENOMIC DNA]</scope>
    <source>
        <strain evidence="2 3">E58</strain>
    </source>
</reference>
<dbReference type="AlphaFoldDB" id="A0AA34WIB2"/>
<gene>
    <name evidence="2" type="ordered locus">G5S_1026</name>
</gene>
<accession>A0AA34WIB2</accession>
<sequence>MTNKNRLTNEKLNLLFESPFSLVNYAIKQAKNKIAKGDVRSSNVAIETLALLDREGIQEDLIEEVVISEPIASMEKVREGTPSRKKDLSAYTWSDVK</sequence>
<dbReference type="GeneID" id="99718964"/>
<keyword evidence="3" id="KW-1185">Reference proteome</keyword>
<proteinExistence type="predicted"/>
<evidence type="ECO:0000313" key="2">
    <source>
        <dbReference type="EMBL" id="AEB41943.1"/>
    </source>
</evidence>
<name>A0AA34WIB2_CHLPE</name>
<dbReference type="EMBL" id="CP002608">
    <property type="protein sequence ID" value="AEB41943.1"/>
    <property type="molecule type" value="Genomic_DNA"/>
</dbReference>
<dbReference type="RefSeq" id="WP_013713021.1">
    <property type="nucleotide sequence ID" value="NC_015408.1"/>
</dbReference>
<organism evidence="2 3">
    <name type="scientific">Chlamydia pecorum (strain ATCC VR-628 / DSM 29919 / E58)</name>
    <name type="common">Chlamydophila pecorum</name>
    <dbReference type="NCBI Taxonomy" id="331635"/>
    <lineage>
        <taxon>Bacteria</taxon>
        <taxon>Pseudomonadati</taxon>
        <taxon>Chlamydiota</taxon>
        <taxon>Chlamydiia</taxon>
        <taxon>Chlamydiales</taxon>
        <taxon>Chlamydiaceae</taxon>
        <taxon>Chlamydia/Chlamydophila group</taxon>
        <taxon>Chlamydia</taxon>
    </lineage>
</organism>
<feature type="region of interest" description="Disordered" evidence="1">
    <location>
        <begin position="77"/>
        <end position="97"/>
    </location>
</feature>
<feature type="compositionally biased region" description="Basic and acidic residues" evidence="1">
    <location>
        <begin position="77"/>
        <end position="88"/>
    </location>
</feature>